<evidence type="ECO:0000256" key="1">
    <source>
        <dbReference type="SAM" id="MobiDB-lite"/>
    </source>
</evidence>
<dbReference type="Pfam" id="PF21673">
    <property type="entry name" value="CCDC93_N"/>
    <property type="match status" value="1"/>
</dbReference>
<dbReference type="GO" id="GO:0006893">
    <property type="term" value="P:Golgi to plasma membrane transport"/>
    <property type="evidence" value="ECO:0007669"/>
    <property type="project" value="TreeGrafter"/>
</dbReference>
<feature type="compositionally biased region" description="Polar residues" evidence="1">
    <location>
        <begin position="81"/>
        <end position="107"/>
    </location>
</feature>
<dbReference type="OrthoDB" id="16092at2759"/>
<gene>
    <name evidence="3" type="ORF">BLA29_005735</name>
</gene>
<evidence type="ECO:0000313" key="4">
    <source>
        <dbReference type="Proteomes" id="UP000194236"/>
    </source>
</evidence>
<dbReference type="PANTHER" id="PTHR16441">
    <property type="entry name" value="FIDIPIDINE"/>
    <property type="match status" value="1"/>
</dbReference>
<dbReference type="PANTHER" id="PTHR16441:SF0">
    <property type="entry name" value="COILED-COIL DOMAIN-CONTAINING PROTEIN 93"/>
    <property type="match status" value="1"/>
</dbReference>
<keyword evidence="4" id="KW-1185">Reference proteome</keyword>
<sequence>MDGINIAKKNSQYVLGKKMHQTSKPQIVPRTSLLKKKNSTENSLEPNNSDKIIMTKPALPIKPMIPSSKPSPSLIQQFQNHNDSAANSPTKDCSSTNSTTVLSNHHVNNLPDKTKMSLKKPVETITQTSSLPSMVNKKSQWKKSNRIKFRLTSVDLNRLRLRKDFDDKNIDSKGNNLIYDIREDEEQIKKMNEICELLVAGGYFRARIKGLHNFDKK</sequence>
<dbReference type="InterPro" id="IPR039116">
    <property type="entry name" value="CCDC93"/>
</dbReference>
<evidence type="ECO:0000313" key="3">
    <source>
        <dbReference type="EMBL" id="OTF74522.1"/>
    </source>
</evidence>
<organism evidence="3 4">
    <name type="scientific">Euroglyphus maynei</name>
    <name type="common">Mayne's house dust mite</name>
    <dbReference type="NCBI Taxonomy" id="6958"/>
    <lineage>
        <taxon>Eukaryota</taxon>
        <taxon>Metazoa</taxon>
        <taxon>Ecdysozoa</taxon>
        <taxon>Arthropoda</taxon>
        <taxon>Chelicerata</taxon>
        <taxon>Arachnida</taxon>
        <taxon>Acari</taxon>
        <taxon>Acariformes</taxon>
        <taxon>Sarcoptiformes</taxon>
        <taxon>Astigmata</taxon>
        <taxon>Psoroptidia</taxon>
        <taxon>Analgoidea</taxon>
        <taxon>Pyroglyphidae</taxon>
        <taxon>Pyroglyphinae</taxon>
        <taxon>Euroglyphus</taxon>
    </lineage>
</organism>
<dbReference type="EMBL" id="MUJZ01046666">
    <property type="protein sequence ID" value="OTF74522.1"/>
    <property type="molecule type" value="Genomic_DNA"/>
</dbReference>
<name>A0A1Y3B133_EURMA</name>
<feature type="region of interest" description="Disordered" evidence="1">
    <location>
        <begin position="81"/>
        <end position="113"/>
    </location>
</feature>
<dbReference type="InterPro" id="IPR048747">
    <property type="entry name" value="CCDC93_N"/>
</dbReference>
<accession>A0A1Y3B133</accession>
<dbReference type="AlphaFoldDB" id="A0A1Y3B133"/>
<feature type="domain" description="CCDC93 N-terminal" evidence="2">
    <location>
        <begin position="186"/>
        <end position="216"/>
    </location>
</feature>
<comment type="caution">
    <text evidence="3">The sequence shown here is derived from an EMBL/GenBank/DDBJ whole genome shotgun (WGS) entry which is preliminary data.</text>
</comment>
<protein>
    <submittedName>
        <fullName evidence="3">Coiled-coil domain-containing protein</fullName>
    </submittedName>
</protein>
<reference evidence="3 4" key="1">
    <citation type="submission" date="2017-03" db="EMBL/GenBank/DDBJ databases">
        <title>Genome Survey of Euroglyphus maynei.</title>
        <authorList>
            <person name="Arlian L.G."/>
            <person name="Morgan M.S."/>
            <person name="Rider S.D."/>
        </authorList>
    </citation>
    <scope>NUCLEOTIDE SEQUENCE [LARGE SCALE GENOMIC DNA]</scope>
    <source>
        <strain evidence="3">Arlian Lab</strain>
        <tissue evidence="3">Whole body</tissue>
    </source>
</reference>
<dbReference type="Proteomes" id="UP000194236">
    <property type="component" value="Unassembled WGS sequence"/>
</dbReference>
<evidence type="ECO:0000259" key="2">
    <source>
        <dbReference type="Pfam" id="PF21673"/>
    </source>
</evidence>
<proteinExistence type="predicted"/>